<keyword evidence="1" id="KW-0808">Transferase</keyword>
<dbReference type="InterPro" id="IPR011712">
    <property type="entry name" value="Sig_transdc_His_kin_sub3_dim/P"/>
</dbReference>
<dbReference type="InterPro" id="IPR036890">
    <property type="entry name" value="HATPase_C_sf"/>
</dbReference>
<dbReference type="Pfam" id="PF02518">
    <property type="entry name" value="HATPase_c"/>
    <property type="match status" value="1"/>
</dbReference>
<dbReference type="GO" id="GO:0046983">
    <property type="term" value="F:protein dimerization activity"/>
    <property type="evidence" value="ECO:0007669"/>
    <property type="project" value="InterPro"/>
</dbReference>
<dbReference type="InterPro" id="IPR050482">
    <property type="entry name" value="Sensor_HK_TwoCompSys"/>
</dbReference>
<dbReference type="NCBIfam" id="TIGR00229">
    <property type="entry name" value="sensory_box"/>
    <property type="match status" value="1"/>
</dbReference>
<dbReference type="PROSITE" id="PS50112">
    <property type="entry name" value="PAS"/>
    <property type="match status" value="1"/>
</dbReference>
<dbReference type="Pfam" id="PF13426">
    <property type="entry name" value="PAS_9"/>
    <property type="match status" value="1"/>
</dbReference>
<dbReference type="PROSITE" id="PS50110">
    <property type="entry name" value="RESPONSE_REGULATORY"/>
    <property type="match status" value="1"/>
</dbReference>
<dbReference type="InterPro" id="IPR003594">
    <property type="entry name" value="HATPase_dom"/>
</dbReference>
<dbReference type="Gene3D" id="3.30.450.20">
    <property type="entry name" value="PAS domain"/>
    <property type="match status" value="1"/>
</dbReference>
<dbReference type="InterPro" id="IPR001610">
    <property type="entry name" value="PAC"/>
</dbReference>
<dbReference type="InterPro" id="IPR035965">
    <property type="entry name" value="PAS-like_dom_sf"/>
</dbReference>
<evidence type="ECO:0000259" key="7">
    <source>
        <dbReference type="PROSITE" id="PS50113"/>
    </source>
</evidence>
<dbReference type="PANTHER" id="PTHR24421">
    <property type="entry name" value="NITRATE/NITRITE SENSOR PROTEIN NARX-RELATED"/>
    <property type="match status" value="1"/>
</dbReference>
<dbReference type="Pfam" id="PF00072">
    <property type="entry name" value="Response_reg"/>
    <property type="match status" value="1"/>
</dbReference>
<keyword evidence="3" id="KW-0175">Coiled coil</keyword>
<dbReference type="GO" id="GO:0016020">
    <property type="term" value="C:membrane"/>
    <property type="evidence" value="ECO:0007669"/>
    <property type="project" value="InterPro"/>
</dbReference>
<protein>
    <submittedName>
        <fullName evidence="8">Response regulator receiver sensor signal transduction histidine kinase</fullName>
    </submittedName>
</protein>
<dbReference type="InterPro" id="IPR011006">
    <property type="entry name" value="CheY-like_superfamily"/>
</dbReference>
<feature type="domain" description="PAC" evidence="7">
    <location>
        <begin position="209"/>
        <end position="261"/>
    </location>
</feature>
<dbReference type="SMART" id="SM00091">
    <property type="entry name" value="PAS"/>
    <property type="match status" value="1"/>
</dbReference>
<gene>
    <name evidence="8" type="ORF">MNBD_DELTA02-13</name>
</gene>
<proteinExistence type="predicted"/>
<dbReference type="Gene3D" id="3.30.565.10">
    <property type="entry name" value="Histidine kinase-like ATPase, C-terminal domain"/>
    <property type="match status" value="1"/>
</dbReference>
<evidence type="ECO:0000259" key="6">
    <source>
        <dbReference type="PROSITE" id="PS50112"/>
    </source>
</evidence>
<dbReference type="Gene3D" id="1.20.5.1930">
    <property type="match status" value="1"/>
</dbReference>
<dbReference type="GO" id="GO:0000155">
    <property type="term" value="F:phosphorelay sensor kinase activity"/>
    <property type="evidence" value="ECO:0007669"/>
    <property type="project" value="InterPro"/>
</dbReference>
<dbReference type="EMBL" id="UOEZ01000038">
    <property type="protein sequence ID" value="VAW36248.1"/>
    <property type="molecule type" value="Genomic_DNA"/>
</dbReference>
<dbReference type="Gene3D" id="3.40.50.2300">
    <property type="match status" value="1"/>
</dbReference>
<dbReference type="InterPro" id="IPR005467">
    <property type="entry name" value="His_kinase_dom"/>
</dbReference>
<evidence type="ECO:0000259" key="5">
    <source>
        <dbReference type="PROSITE" id="PS50110"/>
    </source>
</evidence>
<feature type="coiled-coil region" evidence="3">
    <location>
        <begin position="245"/>
        <end position="286"/>
    </location>
</feature>
<dbReference type="SUPFAM" id="SSF55874">
    <property type="entry name" value="ATPase domain of HSP90 chaperone/DNA topoisomerase II/histidine kinase"/>
    <property type="match status" value="1"/>
</dbReference>
<dbReference type="PROSITE" id="PS50113">
    <property type="entry name" value="PAC"/>
    <property type="match status" value="1"/>
</dbReference>
<sequence>MKKTLRILLVEDSLDDAELLLLHLRRGGYRPESMRVQTGAEMKTALESKPWDVVVSDFSMPSFSGLGALELMKDGGYDLPFIIVSGAIGEETAVRAMRAGANDYIMKDNLARLAPAIEREMREFRGREERRRVEAEIRKLSLAVRQSPVSVVMTDLDGKIEYVNPKFTELTGYNYMEVIGENPRILNAGTMAPEHYKELWTTVKAGNVWRGEFHNKKKNGMLYWEDATIAPIVDDSGETRGYLAVKEDITARKEYEDELKSKTRELDILNHDLHGLTLEITKVEEKARKRFAGLLHDDIGQNLVAINMALSSYISATSSLGAECPALVTLREAGDLLQETIDSIRNMCKDLYPVSPYGERVMGSKGLVGALMWYAGNVLFPVGIELDLDACEDVERLSDEYKQHIYKILQECLQNIAKHSSAGSVKIRCSFSSGTFRISVEDDGVGIKADAYDAEDRGGSVGASIGIRLMRERIKAMDGTLSITSEAGTGTSVVVEFPMP</sequence>
<evidence type="ECO:0000259" key="4">
    <source>
        <dbReference type="PROSITE" id="PS50109"/>
    </source>
</evidence>
<dbReference type="Pfam" id="PF07730">
    <property type="entry name" value="HisKA_3"/>
    <property type="match status" value="1"/>
</dbReference>
<dbReference type="InterPro" id="IPR000014">
    <property type="entry name" value="PAS"/>
</dbReference>
<feature type="domain" description="Histidine kinase" evidence="4">
    <location>
        <begin position="405"/>
        <end position="500"/>
    </location>
</feature>
<keyword evidence="2 8" id="KW-0418">Kinase</keyword>
<dbReference type="SMART" id="SM00387">
    <property type="entry name" value="HATPase_c"/>
    <property type="match status" value="1"/>
</dbReference>
<organism evidence="8">
    <name type="scientific">hydrothermal vent metagenome</name>
    <dbReference type="NCBI Taxonomy" id="652676"/>
    <lineage>
        <taxon>unclassified sequences</taxon>
        <taxon>metagenomes</taxon>
        <taxon>ecological metagenomes</taxon>
    </lineage>
</organism>
<dbReference type="PROSITE" id="PS50109">
    <property type="entry name" value="HIS_KIN"/>
    <property type="match status" value="1"/>
</dbReference>
<feature type="domain" description="PAS" evidence="6">
    <location>
        <begin position="136"/>
        <end position="182"/>
    </location>
</feature>
<dbReference type="SUPFAM" id="SSF55785">
    <property type="entry name" value="PYP-like sensor domain (PAS domain)"/>
    <property type="match status" value="1"/>
</dbReference>
<name>A0A3B0UYK3_9ZZZZ</name>
<dbReference type="CDD" id="cd00156">
    <property type="entry name" value="REC"/>
    <property type="match status" value="1"/>
</dbReference>
<dbReference type="InterPro" id="IPR000700">
    <property type="entry name" value="PAS-assoc_C"/>
</dbReference>
<dbReference type="AlphaFoldDB" id="A0A3B0UYK3"/>
<evidence type="ECO:0000256" key="1">
    <source>
        <dbReference type="ARBA" id="ARBA00022679"/>
    </source>
</evidence>
<evidence type="ECO:0000313" key="8">
    <source>
        <dbReference type="EMBL" id="VAW36248.1"/>
    </source>
</evidence>
<dbReference type="CDD" id="cd00130">
    <property type="entry name" value="PAS"/>
    <property type="match status" value="1"/>
</dbReference>
<feature type="domain" description="Response regulatory" evidence="5">
    <location>
        <begin position="6"/>
        <end position="122"/>
    </location>
</feature>
<dbReference type="SUPFAM" id="SSF52172">
    <property type="entry name" value="CheY-like"/>
    <property type="match status" value="1"/>
</dbReference>
<accession>A0A3B0UYK3</accession>
<dbReference type="SMART" id="SM00086">
    <property type="entry name" value="PAC"/>
    <property type="match status" value="1"/>
</dbReference>
<evidence type="ECO:0000256" key="3">
    <source>
        <dbReference type="SAM" id="Coils"/>
    </source>
</evidence>
<evidence type="ECO:0000256" key="2">
    <source>
        <dbReference type="ARBA" id="ARBA00022777"/>
    </source>
</evidence>
<dbReference type="PANTHER" id="PTHR24421:SF58">
    <property type="entry name" value="SIGNAL TRANSDUCTION HISTIDINE-PROTEIN KINASE_PHOSPHATASE UHPB"/>
    <property type="match status" value="1"/>
</dbReference>
<dbReference type="SMART" id="SM00448">
    <property type="entry name" value="REC"/>
    <property type="match status" value="1"/>
</dbReference>
<dbReference type="InterPro" id="IPR001789">
    <property type="entry name" value="Sig_transdc_resp-reg_receiver"/>
</dbReference>
<dbReference type="CDD" id="cd16917">
    <property type="entry name" value="HATPase_UhpB-NarQ-NarX-like"/>
    <property type="match status" value="1"/>
</dbReference>
<reference evidence="8" key="1">
    <citation type="submission" date="2018-06" db="EMBL/GenBank/DDBJ databases">
        <authorList>
            <person name="Zhirakovskaya E."/>
        </authorList>
    </citation>
    <scope>NUCLEOTIDE SEQUENCE</scope>
</reference>